<keyword evidence="3" id="KW-1185">Reference proteome</keyword>
<evidence type="ECO:0000313" key="3">
    <source>
        <dbReference type="Proteomes" id="UP000533598"/>
    </source>
</evidence>
<proteinExistence type="predicted"/>
<organism evidence="2 3">
    <name type="scientific">Crossiella cryophila</name>
    <dbReference type="NCBI Taxonomy" id="43355"/>
    <lineage>
        <taxon>Bacteria</taxon>
        <taxon>Bacillati</taxon>
        <taxon>Actinomycetota</taxon>
        <taxon>Actinomycetes</taxon>
        <taxon>Pseudonocardiales</taxon>
        <taxon>Pseudonocardiaceae</taxon>
        <taxon>Crossiella</taxon>
    </lineage>
</organism>
<evidence type="ECO:0000256" key="1">
    <source>
        <dbReference type="SAM" id="MobiDB-lite"/>
    </source>
</evidence>
<dbReference type="EMBL" id="JACHMH010000001">
    <property type="protein sequence ID" value="MBB4676503.1"/>
    <property type="molecule type" value="Genomic_DNA"/>
</dbReference>
<comment type="caution">
    <text evidence="2">The sequence shown here is derived from an EMBL/GenBank/DDBJ whole genome shotgun (WGS) entry which is preliminary data.</text>
</comment>
<gene>
    <name evidence="2" type="ORF">HNR67_002621</name>
</gene>
<feature type="region of interest" description="Disordered" evidence="1">
    <location>
        <begin position="299"/>
        <end position="324"/>
    </location>
</feature>
<dbReference type="AlphaFoldDB" id="A0A7W7CAX9"/>
<dbReference type="RefSeq" id="WP_185002320.1">
    <property type="nucleotide sequence ID" value="NZ_BAAAUI010000015.1"/>
</dbReference>
<accession>A0A7W7CAX9</accession>
<evidence type="ECO:0000313" key="2">
    <source>
        <dbReference type="EMBL" id="MBB4676503.1"/>
    </source>
</evidence>
<name>A0A7W7CAX9_9PSEU</name>
<protein>
    <submittedName>
        <fullName evidence="2">Uncharacterized protein</fullName>
    </submittedName>
</protein>
<reference evidence="2 3" key="1">
    <citation type="submission" date="2020-08" db="EMBL/GenBank/DDBJ databases">
        <title>Sequencing the genomes of 1000 actinobacteria strains.</title>
        <authorList>
            <person name="Klenk H.-P."/>
        </authorList>
    </citation>
    <scope>NUCLEOTIDE SEQUENCE [LARGE SCALE GENOMIC DNA]</scope>
    <source>
        <strain evidence="2 3">DSM 44230</strain>
    </source>
</reference>
<dbReference type="Proteomes" id="UP000533598">
    <property type="component" value="Unassembled WGS sequence"/>
</dbReference>
<sequence length="324" mass="36392">MTAPHDEHTAEPHLSADLRSPIRSEIELPARRLLANRPAPRPHTTFVLSTVDGNAYVPTRMPSAREWRSTGVRWLYEVDLADHWALTTVLLPCHGDLFQFHTELEFGWRVHDPVQVVRNRLTDAVELCRRHLLAQLRQESRRFDPAATALAETALNQLPAVSPAVLPEGVTLFRCHVRITQDHRLREHRLAMLADQQQGELIVTRAQRLRRLVEDGHYAVLALHLAEHPGDTAKVVQLLAEQEKLSLDTSRGIVQSLLDSGFAQDVDIDQLGGEALRRVLAHLQAGPGRALREFAANRTQLPEMPDYPAASRFPPDPRNGQGSL</sequence>